<comment type="caution">
    <text evidence="2">The sequence shown here is derived from an EMBL/GenBank/DDBJ whole genome shotgun (WGS) entry which is preliminary data.</text>
</comment>
<keyword evidence="1" id="KW-0732">Signal</keyword>
<reference evidence="2" key="1">
    <citation type="submission" date="2020-07" db="EMBL/GenBank/DDBJ databases">
        <title>Huge and variable diversity of episymbiotic CPR bacteria and DPANN archaea in groundwater ecosystems.</title>
        <authorList>
            <person name="He C.Y."/>
            <person name="Keren R."/>
            <person name="Whittaker M."/>
            <person name="Farag I.F."/>
            <person name="Doudna J."/>
            <person name="Cate J.H.D."/>
            <person name="Banfield J.F."/>
        </authorList>
    </citation>
    <scope>NUCLEOTIDE SEQUENCE</scope>
    <source>
        <strain evidence="2">NC_groundwater_1813_Pr3_B-0.1um_71_17</strain>
    </source>
</reference>
<evidence type="ECO:0000313" key="2">
    <source>
        <dbReference type="EMBL" id="MBI5168580.1"/>
    </source>
</evidence>
<dbReference type="Proteomes" id="UP000696931">
    <property type="component" value="Unassembled WGS sequence"/>
</dbReference>
<gene>
    <name evidence="2" type="ORF">HZA61_03740</name>
</gene>
<dbReference type="EMBL" id="JACRIW010000031">
    <property type="protein sequence ID" value="MBI5168580.1"/>
    <property type="molecule type" value="Genomic_DNA"/>
</dbReference>
<proteinExistence type="predicted"/>
<evidence type="ECO:0000256" key="1">
    <source>
        <dbReference type="SAM" id="SignalP"/>
    </source>
</evidence>
<evidence type="ECO:0008006" key="4">
    <source>
        <dbReference type="Google" id="ProtNLM"/>
    </source>
</evidence>
<name>A0A933W121_UNCEI</name>
<feature type="chain" id="PRO_5037162672" description="DUF5666 domain-containing protein" evidence="1">
    <location>
        <begin position="29"/>
        <end position="123"/>
    </location>
</feature>
<organism evidence="2 3">
    <name type="scientific">Eiseniibacteriota bacterium</name>
    <dbReference type="NCBI Taxonomy" id="2212470"/>
    <lineage>
        <taxon>Bacteria</taxon>
        <taxon>Candidatus Eiseniibacteriota</taxon>
    </lineage>
</organism>
<accession>A0A933W121</accession>
<sequence length="123" mass="13091">MKQGRWITSLVLAAMLATVALPAAQAVAAPRKSAAATATASPKKKSYAFRQFTGVVSALDASSLTVEKTGKQAKTMVFSRKDGMKTTGELVKDARVTVYWREDGGRPVAHKVVVKEAPLTATR</sequence>
<feature type="signal peptide" evidence="1">
    <location>
        <begin position="1"/>
        <end position="28"/>
    </location>
</feature>
<dbReference type="AlphaFoldDB" id="A0A933W121"/>
<evidence type="ECO:0000313" key="3">
    <source>
        <dbReference type="Proteomes" id="UP000696931"/>
    </source>
</evidence>
<protein>
    <recommendedName>
        <fullName evidence="4">DUF5666 domain-containing protein</fullName>
    </recommendedName>
</protein>